<sequence>MTNMQELLGFYLTYEELKLAVFGEQRLRELVFILPMRN</sequence>
<comment type="caution">
    <text evidence="1">The sequence shown here is derived from an EMBL/GenBank/DDBJ whole genome shotgun (WGS) entry which is preliminary data.</text>
</comment>
<protein>
    <submittedName>
        <fullName evidence="1">Uncharacterized protein</fullName>
    </submittedName>
</protein>
<dbReference type="AlphaFoldDB" id="A0A150N6S6"/>
<reference evidence="1 2" key="1">
    <citation type="submission" date="2016-01" db="EMBL/GenBank/DDBJ databases">
        <title>Draft Genome Sequences of Seven Thermophilic Sporeformers Isolated from Foods.</title>
        <authorList>
            <person name="Berendsen E.M."/>
            <person name="Wells-Bennik M.H."/>
            <person name="Krawcyk A.O."/>
            <person name="De Jong A."/>
            <person name="Holsappel S."/>
            <person name="Eijlander R.T."/>
            <person name="Kuipers O.P."/>
        </authorList>
    </citation>
    <scope>NUCLEOTIDE SEQUENCE [LARGE SCALE GENOMIC DNA]</scope>
    <source>
        <strain evidence="1 2">B4110</strain>
    </source>
</reference>
<accession>A0A150N6S6</accession>
<name>A0A150N6S6_9BACL</name>
<dbReference type="EMBL" id="LQYW01000013">
    <property type="protein sequence ID" value="KYD32447.1"/>
    <property type="molecule type" value="Genomic_DNA"/>
</dbReference>
<proteinExistence type="predicted"/>
<gene>
    <name evidence="1" type="ORF">B4110_0336</name>
</gene>
<evidence type="ECO:0000313" key="2">
    <source>
        <dbReference type="Proteomes" id="UP000075324"/>
    </source>
</evidence>
<evidence type="ECO:0000313" key="1">
    <source>
        <dbReference type="EMBL" id="KYD32447.1"/>
    </source>
</evidence>
<dbReference type="Proteomes" id="UP000075324">
    <property type="component" value="Unassembled WGS sequence"/>
</dbReference>
<organism evidence="1 2">
    <name type="scientific">Parageobacillus toebii</name>
    <dbReference type="NCBI Taxonomy" id="153151"/>
    <lineage>
        <taxon>Bacteria</taxon>
        <taxon>Bacillati</taxon>
        <taxon>Bacillota</taxon>
        <taxon>Bacilli</taxon>
        <taxon>Bacillales</taxon>
        <taxon>Anoxybacillaceae</taxon>
        <taxon>Parageobacillus</taxon>
    </lineage>
</organism>